<dbReference type="Pfam" id="PF16074">
    <property type="entry name" value="PilW"/>
    <property type="match status" value="1"/>
</dbReference>
<dbReference type="Proteomes" id="UP000247811">
    <property type="component" value="Unassembled WGS sequence"/>
</dbReference>
<gene>
    <name evidence="2" type="ORF">C7444_107166</name>
</gene>
<keyword evidence="3" id="KW-1185">Reference proteome</keyword>
<keyword evidence="1" id="KW-0812">Transmembrane</keyword>
<evidence type="ECO:0000256" key="1">
    <source>
        <dbReference type="SAM" id="Phobius"/>
    </source>
</evidence>
<dbReference type="EMBL" id="QJJS01000007">
    <property type="protein sequence ID" value="PXW96260.1"/>
    <property type="molecule type" value="Genomic_DNA"/>
</dbReference>
<proteinExistence type="predicted"/>
<keyword evidence="1" id="KW-0472">Membrane</keyword>
<dbReference type="AlphaFoldDB" id="A0A318H0P2"/>
<evidence type="ECO:0000313" key="3">
    <source>
        <dbReference type="Proteomes" id="UP000247811"/>
    </source>
</evidence>
<accession>A0A318H0P2</accession>
<dbReference type="GO" id="GO:0043683">
    <property type="term" value="P:type IV pilus assembly"/>
    <property type="evidence" value="ECO:0007669"/>
    <property type="project" value="InterPro"/>
</dbReference>
<dbReference type="InterPro" id="IPR032092">
    <property type="entry name" value="PilW"/>
</dbReference>
<sequence>MTLIELMVGLLIGLIISAAVISVLGLADASRRRTMASGDTTQLSAYTQMLLDRWVRSAGSGFMQGSFALGCALHVSRSSTQILPVTGTLPAPFASVNPGTAGVFRLAPVLIASGQTTPGVSGQASDVLIVTAGTGGRSEMPINLSAITTSTTLSLTSGVGLRANDLLLLADRQTSNTGATLPCTLTQVSSTYATGDDGNVALAGTFHASTINSRALTDYSTEAAIFSLGNASDNPPSVLLIGVGNDNTLFSYDLLQGSGTTAQAVADGVFELQALYGVDTSGDGRVDSWQAPTGTYAIASLSDGSAAASANLQRIVALRVGLILRASSKEAAAVAPASLTLFSDLGSTLTHTRTLSSTEQQYRYQTVDLTIPLVNTILPNWSTP</sequence>
<reference evidence="2 3" key="1">
    <citation type="submission" date="2018-05" db="EMBL/GenBank/DDBJ databases">
        <title>Genomic Encyclopedia of Type Strains, Phase IV (KMG-IV): sequencing the most valuable type-strain genomes for metagenomic binning, comparative biology and taxonomic classification.</title>
        <authorList>
            <person name="Goeker M."/>
        </authorList>
    </citation>
    <scope>NUCLEOTIDE SEQUENCE [LARGE SCALE GENOMIC DNA]</scope>
    <source>
        <strain evidence="2 3">DSM 566</strain>
    </source>
</reference>
<protein>
    <submittedName>
        <fullName evidence="2">Type IV pilus assembly protein PilW</fullName>
    </submittedName>
</protein>
<name>A0A318H0P2_9BURK</name>
<comment type="caution">
    <text evidence="2">The sequence shown here is derived from an EMBL/GenBank/DDBJ whole genome shotgun (WGS) entry which is preliminary data.</text>
</comment>
<evidence type="ECO:0000313" key="2">
    <source>
        <dbReference type="EMBL" id="PXW96260.1"/>
    </source>
</evidence>
<feature type="transmembrane region" description="Helical" evidence="1">
    <location>
        <begin position="6"/>
        <end position="27"/>
    </location>
</feature>
<organism evidence="2 3">
    <name type="scientific">Sphaerotilus hippei</name>
    <dbReference type="NCBI Taxonomy" id="744406"/>
    <lineage>
        <taxon>Bacteria</taxon>
        <taxon>Pseudomonadati</taxon>
        <taxon>Pseudomonadota</taxon>
        <taxon>Betaproteobacteria</taxon>
        <taxon>Burkholderiales</taxon>
        <taxon>Sphaerotilaceae</taxon>
        <taxon>Sphaerotilus</taxon>
    </lineage>
</organism>
<keyword evidence="1" id="KW-1133">Transmembrane helix</keyword>